<dbReference type="Proteomes" id="UP000885660">
    <property type="component" value="Unassembled WGS sequence"/>
</dbReference>
<reference evidence="1" key="1">
    <citation type="journal article" date="2020" name="mSystems">
        <title>Genome- and Community-Level Interaction Insights into Carbon Utilization and Element Cycling Functions of Hydrothermarchaeota in Hydrothermal Sediment.</title>
        <authorList>
            <person name="Zhou Z."/>
            <person name="Liu Y."/>
            <person name="Xu W."/>
            <person name="Pan J."/>
            <person name="Luo Z.H."/>
            <person name="Li M."/>
        </authorList>
    </citation>
    <scope>NUCLEOTIDE SEQUENCE [LARGE SCALE GENOMIC DNA]</scope>
    <source>
        <strain evidence="1">HyVt-219</strain>
    </source>
</reference>
<dbReference type="GO" id="GO:0016810">
    <property type="term" value="F:hydrolase activity, acting on carbon-nitrogen (but not peptide) bonds"/>
    <property type="evidence" value="ECO:0007669"/>
    <property type="project" value="InterPro"/>
</dbReference>
<evidence type="ECO:0000313" key="1">
    <source>
        <dbReference type="EMBL" id="HDN84683.1"/>
    </source>
</evidence>
<name>A0A7V0N0Q2_UNCAE</name>
<comment type="caution">
    <text evidence="1">The sequence shown here is derived from an EMBL/GenBank/DDBJ whole genome shotgun (WGS) entry which is preliminary data.</text>
</comment>
<feature type="non-terminal residue" evidence="1">
    <location>
        <position position="54"/>
    </location>
</feature>
<proteinExistence type="predicted"/>
<dbReference type="AlphaFoldDB" id="A0A7V0N0Q2"/>
<dbReference type="EMBL" id="DRBC01000168">
    <property type="protein sequence ID" value="HDN84683.1"/>
    <property type="molecule type" value="Genomic_DNA"/>
</dbReference>
<protein>
    <submittedName>
        <fullName evidence="1">Dihydroorotase</fullName>
    </submittedName>
</protein>
<accession>A0A7V0N0Q2</accession>
<dbReference type="InterPro" id="IPR011059">
    <property type="entry name" value="Metal-dep_hydrolase_composite"/>
</dbReference>
<dbReference type="Gene3D" id="2.30.40.10">
    <property type="entry name" value="Urease, subunit C, domain 1"/>
    <property type="match status" value="1"/>
</dbReference>
<sequence>MSILIKRGMVVDPASHREDVLDILIEDKIIKKIGKDIKSYGAEVIDAREKIVIP</sequence>
<organism evidence="1">
    <name type="scientific">Aerophobetes bacterium</name>
    <dbReference type="NCBI Taxonomy" id="2030807"/>
    <lineage>
        <taxon>Bacteria</taxon>
        <taxon>Candidatus Aerophobota</taxon>
    </lineage>
</organism>
<gene>
    <name evidence="1" type="ORF">ENG47_02840</name>
</gene>
<dbReference type="SUPFAM" id="SSF51338">
    <property type="entry name" value="Composite domain of metallo-dependent hydrolases"/>
    <property type="match status" value="1"/>
</dbReference>